<evidence type="ECO:0000313" key="3">
    <source>
        <dbReference type="EMBL" id="STR02486.1"/>
    </source>
</evidence>
<evidence type="ECO:0000313" key="4">
    <source>
        <dbReference type="Proteomes" id="UP000254293"/>
    </source>
</evidence>
<dbReference type="InterPro" id="IPR005220">
    <property type="entry name" value="CarO-like"/>
</dbReference>
<dbReference type="EMBL" id="UGJJ01000002">
    <property type="protein sequence ID" value="STR02486.1"/>
    <property type="molecule type" value="Genomic_DNA"/>
</dbReference>
<proteinExistence type="predicted"/>
<dbReference type="NCBIfam" id="NF033674">
    <property type="entry name" value="stress_OB_fold"/>
    <property type="match status" value="1"/>
</dbReference>
<dbReference type="AlphaFoldDB" id="A0A377R1W1"/>
<dbReference type="Pfam" id="PF04076">
    <property type="entry name" value="BOF"/>
    <property type="match status" value="1"/>
</dbReference>
<dbReference type="PANTHER" id="PTHR36571:SF1">
    <property type="entry name" value="PROTEIN YGIW"/>
    <property type="match status" value="1"/>
</dbReference>
<gene>
    <name evidence="3" type="ORF">NCTC13336_01362</name>
</gene>
<sequence>MKAKMILAACLLGLSVPAMAEFIDSPDKKTVVEEHLKAVSVHQAKMMADGRHVVLEGHLTGRAGTLNAEEFIFTDGKDSIKVEIDGNIWRGRDVSKETRIRLWGEVDRNRFNNSIEIEVDDFEILP</sequence>
<accession>A0A377R1W1</accession>
<protein>
    <submittedName>
        <fullName evidence="3">Uncharacterized conserved protein</fullName>
    </submittedName>
</protein>
<dbReference type="Gene3D" id="2.40.50.200">
    <property type="entry name" value="Bacterial OB-fold"/>
    <property type="match status" value="1"/>
</dbReference>
<feature type="signal peptide" evidence="2">
    <location>
        <begin position="1"/>
        <end position="20"/>
    </location>
</feature>
<evidence type="ECO:0000256" key="1">
    <source>
        <dbReference type="ARBA" id="ARBA00022729"/>
    </source>
</evidence>
<name>A0A377R1W1_9NEIS</name>
<dbReference type="PANTHER" id="PTHR36571">
    <property type="entry name" value="PROTEIN YGIW"/>
    <property type="match status" value="1"/>
</dbReference>
<dbReference type="RefSeq" id="WP_172461233.1">
    <property type="nucleotide sequence ID" value="NZ_CP091516.1"/>
</dbReference>
<keyword evidence="1 2" id="KW-0732">Signal</keyword>
<evidence type="ECO:0000256" key="2">
    <source>
        <dbReference type="SAM" id="SignalP"/>
    </source>
</evidence>
<dbReference type="SUPFAM" id="SSF101756">
    <property type="entry name" value="Hypothetical protein YgiW"/>
    <property type="match status" value="1"/>
</dbReference>
<organism evidence="3 4">
    <name type="scientific">Kingella potus</name>
    <dbReference type="NCBI Taxonomy" id="265175"/>
    <lineage>
        <taxon>Bacteria</taxon>
        <taxon>Pseudomonadati</taxon>
        <taxon>Pseudomonadota</taxon>
        <taxon>Betaproteobacteria</taxon>
        <taxon>Neisseriales</taxon>
        <taxon>Neisseriaceae</taxon>
        <taxon>Kingella</taxon>
    </lineage>
</organism>
<dbReference type="Proteomes" id="UP000254293">
    <property type="component" value="Unassembled WGS sequence"/>
</dbReference>
<keyword evidence="4" id="KW-1185">Reference proteome</keyword>
<reference evidence="3 4" key="1">
    <citation type="submission" date="2018-06" db="EMBL/GenBank/DDBJ databases">
        <authorList>
            <consortium name="Pathogen Informatics"/>
            <person name="Doyle S."/>
        </authorList>
    </citation>
    <scope>NUCLEOTIDE SEQUENCE [LARGE SCALE GENOMIC DNA]</scope>
    <source>
        <strain evidence="3 4">NCTC13336</strain>
    </source>
</reference>
<dbReference type="InterPro" id="IPR036700">
    <property type="entry name" value="BOBF_sf"/>
</dbReference>
<feature type="chain" id="PRO_5017077950" evidence="2">
    <location>
        <begin position="21"/>
        <end position="126"/>
    </location>
</feature>